<proteinExistence type="predicted"/>
<evidence type="ECO:0000256" key="1">
    <source>
        <dbReference type="ARBA" id="ARBA00022723"/>
    </source>
</evidence>
<dbReference type="InterPro" id="IPR006311">
    <property type="entry name" value="TAT_signal"/>
</dbReference>
<feature type="signal peptide" evidence="3">
    <location>
        <begin position="1"/>
        <end position="29"/>
    </location>
</feature>
<dbReference type="InterPro" id="IPR039391">
    <property type="entry name" value="Phytocyanin-like"/>
</dbReference>
<keyword evidence="2" id="KW-0325">Glycoprotein</keyword>
<dbReference type="FunFam" id="2.60.40.420:FF:000003">
    <property type="entry name" value="Blue copper"/>
    <property type="match status" value="1"/>
</dbReference>
<feature type="domain" description="Phytocyanin" evidence="4">
    <location>
        <begin position="30"/>
        <end position="129"/>
    </location>
</feature>
<dbReference type="PROSITE" id="PS51318">
    <property type="entry name" value="TAT"/>
    <property type="match status" value="1"/>
</dbReference>
<evidence type="ECO:0000259" key="4">
    <source>
        <dbReference type="PROSITE" id="PS51485"/>
    </source>
</evidence>
<reference evidence="5" key="1">
    <citation type="submission" date="2018-04" db="EMBL/GenBank/DDBJ databases">
        <title>WGS assembly of Panicum hallii.</title>
        <authorList>
            <person name="Lovell J."/>
            <person name="Jenkins J."/>
            <person name="Lowry D."/>
            <person name="Mamidi S."/>
            <person name="Sreedasyam A."/>
            <person name="Weng X."/>
            <person name="Barry K."/>
            <person name="Bonette J."/>
            <person name="Campitelli B."/>
            <person name="Daum C."/>
            <person name="Gordon S."/>
            <person name="Gould B."/>
            <person name="Lipzen A."/>
            <person name="Macqueen A."/>
            <person name="Palacio-Mejia J."/>
            <person name="Plott C."/>
            <person name="Shakirov E."/>
            <person name="Shu S."/>
            <person name="Yoshinaga Y."/>
            <person name="Zane M."/>
            <person name="Rokhsar D."/>
            <person name="Grimwood J."/>
            <person name="Schmutz J."/>
            <person name="Juenger T."/>
        </authorList>
    </citation>
    <scope>NUCLEOTIDE SEQUENCE [LARGE SCALE GENOMIC DNA]</scope>
    <source>
        <strain evidence="5">FIL2</strain>
    </source>
</reference>
<feature type="chain" id="PRO_5015547534" description="Phytocyanin domain-containing protein" evidence="3">
    <location>
        <begin position="30"/>
        <end position="129"/>
    </location>
</feature>
<dbReference type="PROSITE" id="PS51485">
    <property type="entry name" value="PHYTOCYANIN"/>
    <property type="match status" value="1"/>
</dbReference>
<organism evidence="5">
    <name type="scientific">Panicum hallii</name>
    <dbReference type="NCBI Taxonomy" id="206008"/>
    <lineage>
        <taxon>Eukaryota</taxon>
        <taxon>Viridiplantae</taxon>
        <taxon>Streptophyta</taxon>
        <taxon>Embryophyta</taxon>
        <taxon>Tracheophyta</taxon>
        <taxon>Spermatophyta</taxon>
        <taxon>Magnoliopsida</taxon>
        <taxon>Liliopsida</taxon>
        <taxon>Poales</taxon>
        <taxon>Poaceae</taxon>
        <taxon>PACMAD clade</taxon>
        <taxon>Panicoideae</taxon>
        <taxon>Panicodae</taxon>
        <taxon>Paniceae</taxon>
        <taxon>Panicinae</taxon>
        <taxon>Panicum</taxon>
        <taxon>Panicum sect. Panicum</taxon>
    </lineage>
</organism>
<dbReference type="EMBL" id="CM008054">
    <property type="protein sequence ID" value="PAN44611.1"/>
    <property type="molecule type" value="Genomic_DNA"/>
</dbReference>
<dbReference type="CDD" id="cd04216">
    <property type="entry name" value="Phytocyanin"/>
    <property type="match status" value="1"/>
</dbReference>
<protein>
    <recommendedName>
        <fullName evidence="4">Phytocyanin domain-containing protein</fullName>
    </recommendedName>
</protein>
<dbReference type="InterPro" id="IPR003245">
    <property type="entry name" value="Phytocyanin_dom"/>
</dbReference>
<evidence type="ECO:0000313" key="5">
    <source>
        <dbReference type="EMBL" id="PAN44611.1"/>
    </source>
</evidence>
<dbReference type="Gene3D" id="2.60.40.420">
    <property type="entry name" value="Cupredoxins - blue copper proteins"/>
    <property type="match status" value="1"/>
</dbReference>
<dbReference type="PANTHER" id="PTHR33021">
    <property type="entry name" value="BLUE COPPER PROTEIN"/>
    <property type="match status" value="1"/>
</dbReference>
<dbReference type="GO" id="GO:0005886">
    <property type="term" value="C:plasma membrane"/>
    <property type="evidence" value="ECO:0007669"/>
    <property type="project" value="TreeGrafter"/>
</dbReference>
<dbReference type="SUPFAM" id="SSF49503">
    <property type="entry name" value="Cupredoxins"/>
    <property type="match status" value="1"/>
</dbReference>
<dbReference type="PANTHER" id="PTHR33021:SF346">
    <property type="entry name" value="OS03G0791300 PROTEIN"/>
    <property type="match status" value="1"/>
</dbReference>
<gene>
    <name evidence="5" type="ORF">PAHAL_9G057400</name>
</gene>
<dbReference type="Proteomes" id="UP000243499">
    <property type="component" value="Chromosome 9"/>
</dbReference>
<sequence>MASPRTLLLAAAVAAVVGAAALLPAPASAATYMVGDDAGWDNGVVDYDAWARGKKFKVGDTLVFRYSTPEHDVVQVDARGYAECVAPDNAVALTSGDDHVVLGQVGQFFFICEAEGECSSGMRLAVNVH</sequence>
<dbReference type="GO" id="GO:0046872">
    <property type="term" value="F:metal ion binding"/>
    <property type="evidence" value="ECO:0007669"/>
    <property type="project" value="UniProtKB-KW"/>
</dbReference>
<evidence type="ECO:0000256" key="3">
    <source>
        <dbReference type="SAM" id="SignalP"/>
    </source>
</evidence>
<dbReference type="Gramene" id="PAN44611">
    <property type="protein sequence ID" value="PAN44611"/>
    <property type="gene ID" value="PAHAL_9G057400"/>
</dbReference>
<accession>A0A2S3IHF6</accession>
<name>A0A2S3IHF6_9POAL</name>
<dbReference type="GO" id="GO:0009055">
    <property type="term" value="F:electron transfer activity"/>
    <property type="evidence" value="ECO:0007669"/>
    <property type="project" value="InterPro"/>
</dbReference>
<keyword evidence="3" id="KW-0732">Signal</keyword>
<dbReference type="InterPro" id="IPR008972">
    <property type="entry name" value="Cupredoxin"/>
</dbReference>
<keyword evidence="1" id="KW-0479">Metal-binding</keyword>
<dbReference type="AlphaFoldDB" id="A0A2S3IHF6"/>
<dbReference type="Pfam" id="PF02298">
    <property type="entry name" value="Cu_bind_like"/>
    <property type="match status" value="1"/>
</dbReference>
<evidence type="ECO:0000256" key="2">
    <source>
        <dbReference type="ARBA" id="ARBA00023180"/>
    </source>
</evidence>